<sequence>LVKNKLNTYLQYGNSIEEEKKRFKILADLNHQKVMFFQGISHEFKTPLTLMLSPLDEVINICPKETPIMSLLQIIRRNTHRLLKLINILLQ</sequence>
<feature type="non-terminal residue" evidence="1">
    <location>
        <position position="91"/>
    </location>
</feature>
<comment type="caution">
    <text evidence="1">The sequence shown here is derived from an EMBL/GenBank/DDBJ whole genome shotgun (WGS) entry which is preliminary data.</text>
</comment>
<evidence type="ECO:0000313" key="2">
    <source>
        <dbReference type="Proteomes" id="UP000789860"/>
    </source>
</evidence>
<proteinExistence type="predicted"/>
<evidence type="ECO:0000313" key="1">
    <source>
        <dbReference type="EMBL" id="CAG8682498.1"/>
    </source>
</evidence>
<feature type="non-terminal residue" evidence="1">
    <location>
        <position position="1"/>
    </location>
</feature>
<protein>
    <submittedName>
        <fullName evidence="1">1278_t:CDS:1</fullName>
    </submittedName>
</protein>
<reference evidence="1" key="1">
    <citation type="submission" date="2021-06" db="EMBL/GenBank/DDBJ databases">
        <authorList>
            <person name="Kallberg Y."/>
            <person name="Tangrot J."/>
            <person name="Rosling A."/>
        </authorList>
    </citation>
    <scope>NUCLEOTIDE SEQUENCE</scope>
    <source>
        <strain evidence="1">AU212A</strain>
    </source>
</reference>
<organism evidence="1 2">
    <name type="scientific">Scutellospora calospora</name>
    <dbReference type="NCBI Taxonomy" id="85575"/>
    <lineage>
        <taxon>Eukaryota</taxon>
        <taxon>Fungi</taxon>
        <taxon>Fungi incertae sedis</taxon>
        <taxon>Mucoromycota</taxon>
        <taxon>Glomeromycotina</taxon>
        <taxon>Glomeromycetes</taxon>
        <taxon>Diversisporales</taxon>
        <taxon>Gigasporaceae</taxon>
        <taxon>Scutellospora</taxon>
    </lineage>
</organism>
<gene>
    <name evidence="1" type="ORF">SCALOS_LOCUS9788</name>
</gene>
<accession>A0ACA9NXI3</accession>
<keyword evidence="2" id="KW-1185">Reference proteome</keyword>
<dbReference type="EMBL" id="CAJVPM010032409">
    <property type="protein sequence ID" value="CAG8682498.1"/>
    <property type="molecule type" value="Genomic_DNA"/>
</dbReference>
<dbReference type="Proteomes" id="UP000789860">
    <property type="component" value="Unassembled WGS sequence"/>
</dbReference>
<name>A0ACA9NXI3_9GLOM</name>